<comment type="caution">
    <text evidence="6">The sequence shown here is derived from an EMBL/GenBank/DDBJ whole genome shotgun (WGS) entry which is preliminary data.</text>
</comment>
<keyword evidence="7" id="KW-1185">Reference proteome</keyword>
<comment type="function">
    <text evidence="5">S-adenosyl-L-methionine-dependent protein-lysine N-methyltransferase that methylates elongation factor 1-alpha.</text>
</comment>
<dbReference type="PANTHER" id="PTHR13200:SF0">
    <property type="entry name" value="EEF1A LYSINE METHYLTRANSFERASE 1"/>
    <property type="match status" value="1"/>
</dbReference>
<dbReference type="InterPro" id="IPR041370">
    <property type="entry name" value="Mlase_EEF1AKMT1/ZCCHC4"/>
</dbReference>
<dbReference type="PROSITE" id="PS00092">
    <property type="entry name" value="N6_MTASE"/>
    <property type="match status" value="1"/>
</dbReference>
<evidence type="ECO:0000256" key="1">
    <source>
        <dbReference type="ARBA" id="ARBA00004496"/>
    </source>
</evidence>
<sequence>MSSDESDEVPGLSAHALAALQEFYQEQKREEEKLSEALLGNDDNFQPQEDWQLSQFWYDDRTAEALAKEALSVVEDHGRIACVSSPTAYKKICELKKDTVNVKCFEYDTRFQIYGEDFVFYDYNEPLKIDAALKNQFDLVVADPPFLSEECLCKTAITIKFLAKDKIILCTGAVMADLAKRLLKVIPCKFEPSHVNRLQNSFMCYSNYNCKILNLEN</sequence>
<dbReference type="InterPro" id="IPR019369">
    <property type="entry name" value="Efm5/EEF1AKMT1"/>
</dbReference>
<dbReference type="GO" id="GO:0005737">
    <property type="term" value="C:cytoplasm"/>
    <property type="evidence" value="ECO:0007669"/>
    <property type="project" value="UniProtKB-SubCell"/>
</dbReference>
<evidence type="ECO:0000256" key="5">
    <source>
        <dbReference type="HAMAP-Rule" id="MF_03187"/>
    </source>
</evidence>
<dbReference type="EC" id="2.1.1.-" evidence="5"/>
<dbReference type="GO" id="GO:0016279">
    <property type="term" value="F:protein-lysine N-methyltransferase activity"/>
    <property type="evidence" value="ECO:0007669"/>
    <property type="project" value="UniProtKB-UniRule"/>
</dbReference>
<dbReference type="PANTHER" id="PTHR13200">
    <property type="entry name" value="EEF1A LYSINE METHYLTRANSFERASE 1"/>
    <property type="match status" value="1"/>
</dbReference>
<dbReference type="EMBL" id="CAXITT010000626">
    <property type="protein sequence ID" value="CAL1544506.1"/>
    <property type="molecule type" value="Genomic_DNA"/>
</dbReference>
<name>A0AAV2IG21_LYMST</name>
<dbReference type="Proteomes" id="UP001497497">
    <property type="component" value="Unassembled WGS sequence"/>
</dbReference>
<dbReference type="Pfam" id="PF10237">
    <property type="entry name" value="N6-adenineMlase"/>
    <property type="match status" value="1"/>
</dbReference>
<keyword evidence="4 5" id="KW-0808">Transferase</keyword>
<evidence type="ECO:0000256" key="4">
    <source>
        <dbReference type="ARBA" id="ARBA00022679"/>
    </source>
</evidence>
<evidence type="ECO:0000256" key="2">
    <source>
        <dbReference type="ARBA" id="ARBA00022490"/>
    </source>
</evidence>
<dbReference type="HAMAP" id="MF_03187">
    <property type="entry name" value="Methyltr_EFM5"/>
    <property type="match status" value="1"/>
</dbReference>
<keyword evidence="3 5" id="KW-0489">Methyltransferase</keyword>
<organism evidence="6 7">
    <name type="scientific">Lymnaea stagnalis</name>
    <name type="common">Great pond snail</name>
    <name type="synonym">Helix stagnalis</name>
    <dbReference type="NCBI Taxonomy" id="6523"/>
    <lineage>
        <taxon>Eukaryota</taxon>
        <taxon>Metazoa</taxon>
        <taxon>Spiralia</taxon>
        <taxon>Lophotrochozoa</taxon>
        <taxon>Mollusca</taxon>
        <taxon>Gastropoda</taxon>
        <taxon>Heterobranchia</taxon>
        <taxon>Euthyneura</taxon>
        <taxon>Panpulmonata</taxon>
        <taxon>Hygrophila</taxon>
        <taxon>Lymnaeoidea</taxon>
        <taxon>Lymnaeidae</taxon>
        <taxon>Lymnaea</taxon>
    </lineage>
</organism>
<gene>
    <name evidence="6" type="ORF">GSLYS_00018019001</name>
</gene>
<dbReference type="GO" id="GO:0032259">
    <property type="term" value="P:methylation"/>
    <property type="evidence" value="ECO:0007669"/>
    <property type="project" value="UniProtKB-KW"/>
</dbReference>
<evidence type="ECO:0000256" key="3">
    <source>
        <dbReference type="ARBA" id="ARBA00022603"/>
    </source>
</evidence>
<accession>A0AAV2IG21</accession>
<dbReference type="GO" id="GO:0003676">
    <property type="term" value="F:nucleic acid binding"/>
    <property type="evidence" value="ECO:0007669"/>
    <property type="project" value="InterPro"/>
</dbReference>
<dbReference type="AlphaFoldDB" id="A0AAV2IG21"/>
<reference evidence="6 7" key="1">
    <citation type="submission" date="2024-04" db="EMBL/GenBank/DDBJ databases">
        <authorList>
            <consortium name="Genoscope - CEA"/>
            <person name="William W."/>
        </authorList>
    </citation>
    <scope>NUCLEOTIDE SEQUENCE [LARGE SCALE GENOMIC DNA]</scope>
</reference>
<keyword evidence="2 5" id="KW-0963">Cytoplasm</keyword>
<dbReference type="InterPro" id="IPR002052">
    <property type="entry name" value="DNA_methylase_N6_adenine_CS"/>
</dbReference>
<evidence type="ECO:0000313" key="6">
    <source>
        <dbReference type="EMBL" id="CAL1544506.1"/>
    </source>
</evidence>
<comment type="similarity">
    <text evidence="5">Belongs to the class I-like SAM-binding methyltransferase superfamily. EFM5 family.</text>
</comment>
<evidence type="ECO:0000313" key="7">
    <source>
        <dbReference type="Proteomes" id="UP001497497"/>
    </source>
</evidence>
<proteinExistence type="inferred from homology"/>
<comment type="subcellular location">
    <subcellularLocation>
        <location evidence="1 5">Cytoplasm</location>
    </subcellularLocation>
</comment>
<protein>
    <recommendedName>
        <fullName evidence="5">Protein-lysine N-methyltransferase GSLYS_00018019001</fullName>
        <ecNumber evidence="5">2.1.1.-</ecNumber>
    </recommendedName>
</protein>